<sequence length="59" mass="6230">MPSAHAPSGIGLLERVVVSSVLPKDGRVRTVVSAERCGTLECILRRWGQRTAASAAKKG</sequence>
<dbReference type="Proteomes" id="UP000324104">
    <property type="component" value="Unassembled WGS sequence"/>
</dbReference>
<evidence type="ECO:0000313" key="2">
    <source>
        <dbReference type="Proteomes" id="UP000324104"/>
    </source>
</evidence>
<organism evidence="1 2">
    <name type="scientific">Natrialba swarupiae</name>
    <dbReference type="NCBI Taxonomy" id="2448032"/>
    <lineage>
        <taxon>Archaea</taxon>
        <taxon>Methanobacteriati</taxon>
        <taxon>Methanobacteriota</taxon>
        <taxon>Stenosarchaea group</taxon>
        <taxon>Halobacteria</taxon>
        <taxon>Halobacteriales</taxon>
        <taxon>Natrialbaceae</taxon>
        <taxon>Natrialba</taxon>
    </lineage>
</organism>
<name>A0A5D5AJH3_9EURY</name>
<gene>
    <name evidence="1" type="ORF">FYC77_13960</name>
</gene>
<keyword evidence="2" id="KW-1185">Reference proteome</keyword>
<reference evidence="1 2" key="1">
    <citation type="submission" date="2019-08" db="EMBL/GenBank/DDBJ databases">
        <title>Archaea genome.</title>
        <authorList>
            <person name="Kajale S."/>
            <person name="Shouche Y."/>
            <person name="Deshpande N."/>
            <person name="Sharma A."/>
        </authorList>
    </citation>
    <scope>NUCLEOTIDE SEQUENCE [LARGE SCALE GENOMIC DNA]</scope>
    <source>
        <strain evidence="1 2">ESP3B_9</strain>
    </source>
</reference>
<accession>A0A5D5AJH3</accession>
<proteinExistence type="predicted"/>
<dbReference type="EMBL" id="VTAW01000019">
    <property type="protein sequence ID" value="TYT61314.1"/>
    <property type="molecule type" value="Genomic_DNA"/>
</dbReference>
<comment type="caution">
    <text evidence="1">The sequence shown here is derived from an EMBL/GenBank/DDBJ whole genome shotgun (WGS) entry which is preliminary data.</text>
</comment>
<dbReference type="RefSeq" id="WP_149082111.1">
    <property type="nucleotide sequence ID" value="NZ_VTAW01000019.1"/>
</dbReference>
<protein>
    <submittedName>
        <fullName evidence="1">Uncharacterized protein</fullName>
    </submittedName>
</protein>
<dbReference type="AlphaFoldDB" id="A0A5D5AJH3"/>
<evidence type="ECO:0000313" key="1">
    <source>
        <dbReference type="EMBL" id="TYT61314.1"/>
    </source>
</evidence>